<evidence type="ECO:0000313" key="2">
    <source>
        <dbReference type="Proteomes" id="UP000616499"/>
    </source>
</evidence>
<dbReference type="EMBL" id="BMNW01000011">
    <property type="protein sequence ID" value="GGM25374.1"/>
    <property type="molecule type" value="Genomic_DNA"/>
</dbReference>
<protein>
    <submittedName>
        <fullName evidence="1">Uncharacterized protein</fullName>
    </submittedName>
</protein>
<sequence length="182" mass="20795">MTKIEEILIAHFRQWQEHDVDIDEKVLTGQASDADYDECLRLSDVLDAQVSMAHEEHGVLSLEATRHIQSRSPVSINNDGDNLIMDDGSYFIAESDSHAGFLYKKLGHDDVIRCIGGYLEFESKRWVTRLFSFDDAPLIIYPDGLGDRKYETQEIALLKLWKDRHYANNLIVLGSHPPSQSF</sequence>
<dbReference type="Proteomes" id="UP000616499">
    <property type="component" value="Unassembled WGS sequence"/>
</dbReference>
<dbReference type="RefSeq" id="WP_188867921.1">
    <property type="nucleotide sequence ID" value="NZ_BMNW01000011.1"/>
</dbReference>
<gene>
    <name evidence="1" type="ORF">GCM10009425_40180</name>
</gene>
<evidence type="ECO:0000313" key="1">
    <source>
        <dbReference type="EMBL" id="GGM25374.1"/>
    </source>
</evidence>
<organism evidence="1 2">
    <name type="scientific">Pseudomonas asuensis</name>
    <dbReference type="NCBI Taxonomy" id="1825787"/>
    <lineage>
        <taxon>Bacteria</taxon>
        <taxon>Pseudomonadati</taxon>
        <taxon>Pseudomonadota</taxon>
        <taxon>Gammaproteobacteria</taxon>
        <taxon>Pseudomonadales</taxon>
        <taxon>Pseudomonadaceae</taxon>
        <taxon>Pseudomonas</taxon>
    </lineage>
</organism>
<keyword evidence="2" id="KW-1185">Reference proteome</keyword>
<reference evidence="2" key="1">
    <citation type="journal article" date="2019" name="Int. J. Syst. Evol. Microbiol.">
        <title>The Global Catalogue of Microorganisms (GCM) 10K type strain sequencing project: providing services to taxonomists for standard genome sequencing and annotation.</title>
        <authorList>
            <consortium name="The Broad Institute Genomics Platform"/>
            <consortium name="The Broad Institute Genome Sequencing Center for Infectious Disease"/>
            <person name="Wu L."/>
            <person name="Ma J."/>
        </authorList>
    </citation>
    <scope>NUCLEOTIDE SEQUENCE [LARGE SCALE GENOMIC DNA]</scope>
    <source>
        <strain evidence="2">JCM 13501</strain>
    </source>
</reference>
<proteinExistence type="predicted"/>
<name>A0ABQ2H155_9PSED</name>
<accession>A0ABQ2H155</accession>
<comment type="caution">
    <text evidence="1">The sequence shown here is derived from an EMBL/GenBank/DDBJ whole genome shotgun (WGS) entry which is preliminary data.</text>
</comment>